<dbReference type="AlphaFoldDB" id="A0A542W2B2"/>
<dbReference type="InterPro" id="IPR029787">
    <property type="entry name" value="Nucleotide_cyclase"/>
</dbReference>
<dbReference type="EMBL" id="VFOF01000001">
    <property type="protein sequence ID" value="TQL17703.1"/>
    <property type="molecule type" value="Genomic_DNA"/>
</dbReference>
<dbReference type="Proteomes" id="UP000316887">
    <property type="component" value="Unassembled WGS sequence"/>
</dbReference>
<dbReference type="PANTHER" id="PTHR45138">
    <property type="entry name" value="REGULATORY COMPONENTS OF SENSORY TRANSDUCTION SYSTEM"/>
    <property type="match status" value="1"/>
</dbReference>
<gene>
    <name evidence="5" type="ORF">FBY58_1303</name>
</gene>
<dbReference type="SUPFAM" id="SSF55073">
    <property type="entry name" value="Nucleotide cyclase"/>
    <property type="match status" value="1"/>
</dbReference>
<comment type="caution">
    <text evidence="5">The sequence shown here is derived from an EMBL/GenBank/DDBJ whole genome shotgun (WGS) entry which is preliminary data.</text>
</comment>
<feature type="domain" description="GGDEF" evidence="4">
    <location>
        <begin position="954"/>
        <end position="1082"/>
    </location>
</feature>
<dbReference type="SMART" id="SM00267">
    <property type="entry name" value="GGDEF"/>
    <property type="match status" value="1"/>
</dbReference>
<dbReference type="Gene3D" id="3.30.70.270">
    <property type="match status" value="1"/>
</dbReference>
<dbReference type="Pfam" id="PF00990">
    <property type="entry name" value="GGDEF"/>
    <property type="match status" value="1"/>
</dbReference>
<dbReference type="SUPFAM" id="SSF63829">
    <property type="entry name" value="Calcium-dependent phosphotriesterase"/>
    <property type="match status" value="2"/>
</dbReference>
<dbReference type="InterPro" id="IPR043128">
    <property type="entry name" value="Rev_trsase/Diguanyl_cyclase"/>
</dbReference>
<dbReference type="CDD" id="cd01949">
    <property type="entry name" value="GGDEF"/>
    <property type="match status" value="1"/>
</dbReference>
<dbReference type="PROSITE" id="PS50887">
    <property type="entry name" value="GGDEF"/>
    <property type="match status" value="1"/>
</dbReference>
<dbReference type="InterPro" id="IPR000160">
    <property type="entry name" value="GGDEF_dom"/>
</dbReference>
<dbReference type="InterPro" id="IPR011110">
    <property type="entry name" value="Reg_prop"/>
</dbReference>
<dbReference type="InterPro" id="IPR013783">
    <property type="entry name" value="Ig-like_fold"/>
</dbReference>
<dbReference type="PANTHER" id="PTHR45138:SF9">
    <property type="entry name" value="DIGUANYLATE CYCLASE DGCM-RELATED"/>
    <property type="match status" value="1"/>
</dbReference>
<comment type="catalytic activity">
    <reaction evidence="2">
        <text>2 GTP = 3',3'-c-di-GMP + 2 diphosphate</text>
        <dbReference type="Rhea" id="RHEA:24898"/>
        <dbReference type="ChEBI" id="CHEBI:33019"/>
        <dbReference type="ChEBI" id="CHEBI:37565"/>
        <dbReference type="ChEBI" id="CHEBI:58805"/>
        <dbReference type="EC" id="2.7.7.65"/>
    </reaction>
</comment>
<evidence type="ECO:0000256" key="3">
    <source>
        <dbReference type="SAM" id="Phobius"/>
    </source>
</evidence>
<dbReference type="GO" id="GO:0052621">
    <property type="term" value="F:diguanylate cyclase activity"/>
    <property type="evidence" value="ECO:0007669"/>
    <property type="project" value="UniProtKB-EC"/>
</dbReference>
<sequence>MTMFNMRISGKLKMPKPYRFSLPAFLLWLFSVMPVQAMLANARPLLSHWEGISSHPANDEIKCRAEKTFHLPGVIDSMHGWQNFQSAFFTDMGAIPNLPQATVNAIMQDSTGLMWINIANGLFRFDGLHTQLFRPQANIPHSLPDSIIRTMRPQNGGGFLLGTATAGIIRFDPQTNYFDPIPSDAPAGRGLSIQVIASDNHNGFWIISDAGIGHLEADKNVIHYEKNPPSSDQNIIRHITDLLVTKDNRLWIASSDGLFFRRKANEAFTALHSSEKEIDTLLTSEITALYQDRDDRLWVGSAFHGGLYMTADNRFYQPKPLKASSPYLHYRSIHGFAELPDNHIWIATMGGGIIDYAFWTAGTKGKLCAPPGEEYTGYVRTWTHNPLNDHSVSGNNILSLMADRDGGIWIATDRGVSRWNPHPSIAFNLPDILVDKNGMISDSIEALLADEKGRIWVGLQNGMINMIDQQRSKIIKISLKGLQMAQPVRAFLQAKDGAILAGSLGLARIDPENFSTTTIMDDILGKETITALAETKYNLFIGTNSGLYVKDRSTEKVTYFTHSLEDKNSLIGDHIKDIAVHSDEEVWISTTDGISIHNTRRAGFNNLLGKPDKRLLFSHSFVTSLATGDDNSMLVGSFNGISRLYPTDKSYNFTNLYHKDRPTSDEINRLIVDKFGHIWASSPDGISVFDSVNRQSRFLGQRDHVSSGHFSQRAAVLTEDGSILFGGTNGLTVIAPEQILFSPAQLRDGSNAAGKIQITTVDLNEKMMPFGQLPHPDQKFDIPPGTRSLRVGFILSDYSAPNDIVYSYKLEGIDSEWIMIPDNTPPVAIYTNLPSGHYTLRMRAEVLGLHSYQREVRFLFNVAPRWYEHWEIGVGIALLILLGLYLIVLFRTFLLKRQTKRLQNLVNDRTFELQQANQQLSELANTDVLTGLLNRRALMAKLSELRQTAPLNEKTISIAMLDVDHFKKINDRYGHLVGDEVMRNAAFIIRNNIRQDDFAGRYGGDEFIIAISAPLEISRNIAERIRQEFTRMVVKNGDTELKITVSIGLFEMTTEDAVSAALDKADNLLYWAKNNGRNRVES</sequence>
<evidence type="ECO:0000256" key="1">
    <source>
        <dbReference type="ARBA" id="ARBA00012528"/>
    </source>
</evidence>
<reference evidence="5 6" key="1">
    <citation type="submission" date="2019-06" db="EMBL/GenBank/DDBJ databases">
        <title>Genome sequencing of Zymomonas mobilis strains for genetic engineering and biofuel applications.</title>
        <authorList>
            <person name="Teravest M."/>
        </authorList>
    </citation>
    <scope>NUCLEOTIDE SEQUENCE [LARGE SCALE GENOMIC DNA]</scope>
    <source>
        <strain evidence="5 6">AN0101</strain>
    </source>
</reference>
<name>A0A542W2B2_ZYMMB</name>
<dbReference type="Pfam" id="PF07495">
    <property type="entry name" value="Y_Y_Y"/>
    <property type="match status" value="1"/>
</dbReference>
<dbReference type="NCBIfam" id="TIGR00254">
    <property type="entry name" value="GGDEF"/>
    <property type="match status" value="1"/>
</dbReference>
<evidence type="ECO:0000259" key="4">
    <source>
        <dbReference type="PROSITE" id="PS50887"/>
    </source>
</evidence>
<dbReference type="InterPro" id="IPR011123">
    <property type="entry name" value="Y_Y_Y"/>
</dbReference>
<organism evidence="5 6">
    <name type="scientific">Zymomonas mobilis</name>
    <dbReference type="NCBI Taxonomy" id="542"/>
    <lineage>
        <taxon>Bacteria</taxon>
        <taxon>Pseudomonadati</taxon>
        <taxon>Pseudomonadota</taxon>
        <taxon>Alphaproteobacteria</taxon>
        <taxon>Sphingomonadales</taxon>
        <taxon>Zymomonadaceae</taxon>
        <taxon>Zymomonas</taxon>
    </lineage>
</organism>
<evidence type="ECO:0000313" key="5">
    <source>
        <dbReference type="EMBL" id="TQL17703.1"/>
    </source>
</evidence>
<keyword evidence="3" id="KW-0812">Transmembrane</keyword>
<dbReference type="FunFam" id="3.30.70.270:FF:000001">
    <property type="entry name" value="Diguanylate cyclase domain protein"/>
    <property type="match status" value="1"/>
</dbReference>
<dbReference type="Gene3D" id="2.60.40.10">
    <property type="entry name" value="Immunoglobulins"/>
    <property type="match status" value="1"/>
</dbReference>
<dbReference type="EC" id="2.7.7.65" evidence="1"/>
<proteinExistence type="predicted"/>
<dbReference type="InterPro" id="IPR050469">
    <property type="entry name" value="Diguanylate_Cyclase"/>
</dbReference>
<evidence type="ECO:0000313" key="6">
    <source>
        <dbReference type="Proteomes" id="UP000316887"/>
    </source>
</evidence>
<accession>A0A542W2B2</accession>
<evidence type="ECO:0000256" key="2">
    <source>
        <dbReference type="ARBA" id="ARBA00034247"/>
    </source>
</evidence>
<dbReference type="InterPro" id="IPR015943">
    <property type="entry name" value="WD40/YVTN_repeat-like_dom_sf"/>
</dbReference>
<dbReference type="Pfam" id="PF07494">
    <property type="entry name" value="Reg_prop"/>
    <property type="match status" value="2"/>
</dbReference>
<keyword evidence="3" id="KW-1133">Transmembrane helix</keyword>
<protein>
    <recommendedName>
        <fullName evidence="1">diguanylate cyclase</fullName>
        <ecNumber evidence="1">2.7.7.65</ecNumber>
    </recommendedName>
</protein>
<keyword evidence="3" id="KW-0472">Membrane</keyword>
<feature type="transmembrane region" description="Helical" evidence="3">
    <location>
        <begin position="872"/>
        <end position="894"/>
    </location>
</feature>
<dbReference type="Gene3D" id="2.130.10.10">
    <property type="entry name" value="YVTN repeat-like/Quinoprotein amine dehydrogenase"/>
    <property type="match status" value="3"/>
</dbReference>